<dbReference type="Pfam" id="PF01048">
    <property type="entry name" value="PNP_UDP_1"/>
    <property type="match status" value="1"/>
</dbReference>
<dbReference type="NCBIfam" id="TIGR00107">
    <property type="entry name" value="deoD"/>
    <property type="match status" value="1"/>
</dbReference>
<evidence type="ECO:0000256" key="4">
    <source>
        <dbReference type="ARBA" id="ARBA00022676"/>
    </source>
</evidence>
<dbReference type="PANTHER" id="PTHR43691:SF11">
    <property type="entry name" value="FI09636P-RELATED"/>
    <property type="match status" value="1"/>
</dbReference>
<proteinExistence type="inferred from homology"/>
<comment type="catalytic activity">
    <reaction evidence="6">
        <text>uridine + phosphate = alpha-D-ribose 1-phosphate + uracil</text>
        <dbReference type="Rhea" id="RHEA:24388"/>
        <dbReference type="ChEBI" id="CHEBI:16704"/>
        <dbReference type="ChEBI" id="CHEBI:17568"/>
        <dbReference type="ChEBI" id="CHEBI:43474"/>
        <dbReference type="ChEBI" id="CHEBI:57720"/>
        <dbReference type="EC" id="2.4.2.3"/>
    </reaction>
</comment>
<dbReference type="EC" id="2.4.2.3" evidence="2"/>
<dbReference type="PANTHER" id="PTHR43691">
    <property type="entry name" value="URIDINE PHOSPHORYLASE"/>
    <property type="match status" value="1"/>
</dbReference>
<comment type="caution">
    <text evidence="8">The sequence shown here is derived from an EMBL/GenBank/DDBJ whole genome shotgun (WGS) entry which is preliminary data.</text>
</comment>
<dbReference type="NCBIfam" id="NF004489">
    <property type="entry name" value="PRK05819.1"/>
    <property type="match status" value="1"/>
</dbReference>
<dbReference type="PROSITE" id="PS01232">
    <property type="entry name" value="PNP_UDP_1"/>
    <property type="match status" value="1"/>
</dbReference>
<keyword evidence="9" id="KW-1185">Reference proteome</keyword>
<evidence type="ECO:0000256" key="2">
    <source>
        <dbReference type="ARBA" id="ARBA00011888"/>
    </source>
</evidence>
<evidence type="ECO:0000256" key="6">
    <source>
        <dbReference type="ARBA" id="ARBA00048447"/>
    </source>
</evidence>
<gene>
    <name evidence="8" type="primary">deoD</name>
    <name evidence="8" type="ORF">GH808_03455</name>
</gene>
<accession>A0ABR6WTE5</accession>
<comment type="similarity">
    <text evidence="1">Belongs to the PNP/UDP phosphorylase family.</text>
</comment>
<dbReference type="InterPro" id="IPR000845">
    <property type="entry name" value="Nucleoside_phosphorylase_d"/>
</dbReference>
<dbReference type="Proteomes" id="UP000603234">
    <property type="component" value="Unassembled WGS sequence"/>
</dbReference>
<dbReference type="RefSeq" id="WP_186841400.1">
    <property type="nucleotide sequence ID" value="NZ_WJBC01000003.1"/>
</dbReference>
<dbReference type="InterPro" id="IPR004402">
    <property type="entry name" value="DeoD-type"/>
</dbReference>
<evidence type="ECO:0000256" key="1">
    <source>
        <dbReference type="ARBA" id="ARBA00010456"/>
    </source>
</evidence>
<name>A0ABR6WTE5_9FIRM</name>
<evidence type="ECO:0000259" key="7">
    <source>
        <dbReference type="Pfam" id="PF01048"/>
    </source>
</evidence>
<dbReference type="GO" id="GO:0004731">
    <property type="term" value="F:purine-nucleoside phosphorylase activity"/>
    <property type="evidence" value="ECO:0007669"/>
    <property type="project" value="UniProtKB-EC"/>
</dbReference>
<keyword evidence="5 8" id="KW-0808">Transferase</keyword>
<feature type="domain" description="Nucleoside phosphorylase" evidence="7">
    <location>
        <begin position="16"/>
        <end position="225"/>
    </location>
</feature>
<evidence type="ECO:0000256" key="5">
    <source>
        <dbReference type="ARBA" id="ARBA00022679"/>
    </source>
</evidence>
<dbReference type="InterPro" id="IPR035994">
    <property type="entry name" value="Nucleoside_phosphorylase_sf"/>
</dbReference>
<dbReference type="SUPFAM" id="SSF53167">
    <property type="entry name" value="Purine and uridine phosphorylases"/>
    <property type="match status" value="1"/>
</dbReference>
<dbReference type="CDD" id="cd09006">
    <property type="entry name" value="PNP_EcPNPI-like"/>
    <property type="match status" value="1"/>
</dbReference>
<dbReference type="EMBL" id="WJBC01000003">
    <property type="protein sequence ID" value="MBC3803491.1"/>
    <property type="molecule type" value="Genomic_DNA"/>
</dbReference>
<dbReference type="InterPro" id="IPR018016">
    <property type="entry name" value="Nucleoside_phosphorylase_CS"/>
</dbReference>
<sequence>MPTTHNEALIGEIAKTVLMPGDPLRAKYVAETFLENPFQFNAVRNMFGYTGMYKGQRISVMGSGMGMPSMGIYSYELFRFYEVDRIIRIGSAGSYQKELQVYDLVLAESAFSESTYAKVQNGCEESVLYSDPALNQAVEKTAERLGYPLKKGRIHSSDVFYREQDLALSQTIVREQDCIGVEMESFALFHNANVTGKAAACLLTISNNNISEETTSPKEREQSFTRMMAVGLETARACEEEAGRV</sequence>
<keyword evidence="4 8" id="KW-0328">Glycosyltransferase</keyword>
<evidence type="ECO:0000256" key="3">
    <source>
        <dbReference type="ARBA" id="ARBA00021980"/>
    </source>
</evidence>
<reference evidence="8 9" key="1">
    <citation type="journal article" date="2020" name="mSystems">
        <title>Defining Genomic and Predicted Metabolic Features of the Acetobacterium Genus.</title>
        <authorList>
            <person name="Ross D.E."/>
            <person name="Marshall C.W."/>
            <person name="Gulliver D."/>
            <person name="May H.D."/>
            <person name="Norman R.S."/>
        </authorList>
    </citation>
    <scope>NUCLEOTIDE SEQUENCE [LARGE SCALE GENOMIC DNA]</scope>
    <source>
        <strain evidence="8 9">DSM 8238</strain>
    </source>
</reference>
<organism evidence="8 9">
    <name type="scientific">Acetobacterium fimetarium</name>
    <dbReference type="NCBI Taxonomy" id="52691"/>
    <lineage>
        <taxon>Bacteria</taxon>
        <taxon>Bacillati</taxon>
        <taxon>Bacillota</taxon>
        <taxon>Clostridia</taxon>
        <taxon>Eubacteriales</taxon>
        <taxon>Eubacteriaceae</taxon>
        <taxon>Acetobacterium</taxon>
    </lineage>
</organism>
<evidence type="ECO:0000313" key="9">
    <source>
        <dbReference type="Proteomes" id="UP000603234"/>
    </source>
</evidence>
<dbReference type="Gene3D" id="3.40.50.1580">
    <property type="entry name" value="Nucleoside phosphorylase domain"/>
    <property type="match status" value="1"/>
</dbReference>
<protein>
    <recommendedName>
        <fullName evidence="3">Uridine phosphorylase</fullName>
        <ecNumber evidence="2">2.4.2.3</ecNumber>
    </recommendedName>
</protein>
<evidence type="ECO:0000313" key="8">
    <source>
        <dbReference type="EMBL" id="MBC3803491.1"/>
    </source>
</evidence>